<evidence type="ECO:0000256" key="1">
    <source>
        <dbReference type="SAM" id="Phobius"/>
    </source>
</evidence>
<keyword evidence="3" id="KW-1185">Reference proteome</keyword>
<feature type="transmembrane region" description="Helical" evidence="1">
    <location>
        <begin position="54"/>
        <end position="77"/>
    </location>
</feature>
<accession>A0ABZ0VI64</accession>
<evidence type="ECO:0000313" key="2">
    <source>
        <dbReference type="EMBL" id="WQB71895.1"/>
    </source>
</evidence>
<sequence>MSTAATATPARRRPVWVTVAVSGAFGLFYAYVVWNAVTLLVAQASGPLGLNALGWAVLGLAIVFPIVAFGVAFAVGARRAIGEFALVMLVGLAVVAVLWVNVLAYAYTYGAQLLG</sequence>
<feature type="transmembrane region" description="Helical" evidence="1">
    <location>
        <begin position="15"/>
        <end position="34"/>
    </location>
</feature>
<proteinExistence type="predicted"/>
<feature type="transmembrane region" description="Helical" evidence="1">
    <location>
        <begin position="84"/>
        <end position="107"/>
    </location>
</feature>
<dbReference type="Proteomes" id="UP001324533">
    <property type="component" value="Chromosome"/>
</dbReference>
<dbReference type="EMBL" id="CP139779">
    <property type="protein sequence ID" value="WQB71895.1"/>
    <property type="molecule type" value="Genomic_DNA"/>
</dbReference>
<dbReference type="RefSeq" id="WP_322412008.1">
    <property type="nucleotide sequence ID" value="NZ_CP139779.1"/>
</dbReference>
<keyword evidence="1" id="KW-0472">Membrane</keyword>
<protein>
    <submittedName>
        <fullName evidence="2">Bacitracin resistance protein</fullName>
    </submittedName>
</protein>
<keyword evidence="1" id="KW-1133">Transmembrane helix</keyword>
<name>A0ABZ0VI64_9MICO</name>
<evidence type="ECO:0000313" key="3">
    <source>
        <dbReference type="Proteomes" id="UP001324533"/>
    </source>
</evidence>
<gene>
    <name evidence="2" type="ORF">T9R20_08105</name>
</gene>
<reference evidence="2 3" key="1">
    <citation type="submission" date="2023-06" db="EMBL/GenBank/DDBJ databases">
        <title>Rock-solubilizing bacteria, Microbacterium invictum, promotes re-establishment of vegetation in rocky wasteland by accelerating rock bio-weathering and reshaping soil bacterial community.</title>
        <authorList>
            <person name="Liu C."/>
        </authorList>
    </citation>
    <scope>NUCLEOTIDE SEQUENCE [LARGE SCALE GENOMIC DNA]</scope>
    <source>
        <strain evidence="2 3">X-18</strain>
    </source>
</reference>
<keyword evidence="1" id="KW-0812">Transmembrane</keyword>
<organism evidence="2 3">
    <name type="scientific">Microbacterium invictum</name>
    <dbReference type="NCBI Taxonomy" id="515415"/>
    <lineage>
        <taxon>Bacteria</taxon>
        <taxon>Bacillati</taxon>
        <taxon>Actinomycetota</taxon>
        <taxon>Actinomycetes</taxon>
        <taxon>Micrococcales</taxon>
        <taxon>Microbacteriaceae</taxon>
        <taxon>Microbacterium</taxon>
    </lineage>
</organism>